<keyword evidence="3 6" id="KW-0732">Signal</keyword>
<comment type="similarity">
    <text evidence="5">Belongs to the salp15 family.</text>
</comment>
<feature type="chain" id="PRO_5005516027" evidence="6">
    <location>
        <begin position="22"/>
        <end position="118"/>
    </location>
</feature>
<comment type="subcellular location">
    <subcellularLocation>
        <location evidence="1">Secreted</location>
    </subcellularLocation>
</comment>
<dbReference type="AlphaFoldDB" id="A0A0K8R3Z8"/>
<evidence type="ECO:0000256" key="3">
    <source>
        <dbReference type="ARBA" id="ARBA00022729"/>
    </source>
</evidence>
<evidence type="ECO:0000256" key="6">
    <source>
        <dbReference type="SAM" id="SignalP"/>
    </source>
</evidence>
<dbReference type="EMBL" id="GADI01007928">
    <property type="protein sequence ID" value="JAA65880.1"/>
    <property type="molecule type" value="mRNA"/>
</dbReference>
<organism evidence="7">
    <name type="scientific">Ixodes ricinus</name>
    <name type="common">Common tick</name>
    <name type="synonym">Acarus ricinus</name>
    <dbReference type="NCBI Taxonomy" id="34613"/>
    <lineage>
        <taxon>Eukaryota</taxon>
        <taxon>Metazoa</taxon>
        <taxon>Ecdysozoa</taxon>
        <taxon>Arthropoda</taxon>
        <taxon>Chelicerata</taxon>
        <taxon>Arachnida</taxon>
        <taxon>Acari</taxon>
        <taxon>Parasitiformes</taxon>
        <taxon>Ixodida</taxon>
        <taxon>Ixodoidea</taxon>
        <taxon>Ixodidae</taxon>
        <taxon>Ixodinae</taxon>
        <taxon>Ixodes</taxon>
    </lineage>
</organism>
<name>A0A0K8R3Z8_IXORI</name>
<evidence type="ECO:0000256" key="1">
    <source>
        <dbReference type="ARBA" id="ARBA00004613"/>
    </source>
</evidence>
<evidence type="ECO:0000256" key="5">
    <source>
        <dbReference type="ARBA" id="ARBA00034321"/>
    </source>
</evidence>
<protein>
    <submittedName>
        <fullName evidence="7">Putative ixostatin</fullName>
    </submittedName>
</protein>
<accession>A0A0K8R3Z8</accession>
<dbReference type="InterPro" id="IPR021971">
    <property type="entry name" value="Salp15"/>
</dbReference>
<dbReference type="GO" id="GO:0005576">
    <property type="term" value="C:extracellular region"/>
    <property type="evidence" value="ECO:0007669"/>
    <property type="project" value="UniProtKB-SubCell"/>
</dbReference>
<evidence type="ECO:0000313" key="7">
    <source>
        <dbReference type="EMBL" id="JAA65880.1"/>
    </source>
</evidence>
<sequence>MQLTLFIVFVTLAHLSCGVQSESIPVIIGEMNKLPDDCKEKLINEMKDQCSGHKFQPTLVEVNDCTFTCGYWHDNGITQAKTRHTIYLKDGTPCGYSRMCVGGKCVQTCSRDYVKISG</sequence>
<evidence type="ECO:0000256" key="4">
    <source>
        <dbReference type="ARBA" id="ARBA00023180"/>
    </source>
</evidence>
<evidence type="ECO:0000256" key="2">
    <source>
        <dbReference type="ARBA" id="ARBA00022525"/>
    </source>
</evidence>
<feature type="signal peptide" evidence="6">
    <location>
        <begin position="1"/>
        <end position="21"/>
    </location>
</feature>
<keyword evidence="4" id="KW-0325">Glycoprotein</keyword>
<reference evidence="7" key="1">
    <citation type="submission" date="2012-12" db="EMBL/GenBank/DDBJ databases">
        <title>Identification and characterization of a phenylalanine ammonia-lyase gene family in Isatis indigotica Fort.</title>
        <authorList>
            <person name="Liu Q."/>
            <person name="Chen J."/>
            <person name="Zhou X."/>
            <person name="Di P."/>
            <person name="Xiao Y."/>
            <person name="Xuan H."/>
            <person name="Zhang L."/>
            <person name="Chen W."/>
        </authorList>
    </citation>
    <scope>NUCLEOTIDE SEQUENCE</scope>
    <source>
        <tissue evidence="7">Salivary gland</tissue>
    </source>
</reference>
<proteinExistence type="evidence at transcript level"/>
<dbReference type="Pfam" id="PF12115">
    <property type="entry name" value="Salp15"/>
    <property type="match status" value="1"/>
</dbReference>
<keyword evidence="2" id="KW-0964">Secreted</keyword>